<sequence>MALGFPHHPNFPTQSIPAVLLSTPSVLPSIPSVPANIPTVLPSIPTVLANIPSVQPSVLTILLSIPTVPPGTLTVIPRHLGVDTVGMSTVHEVVVARHSRIFQNPKRD</sequence>
<evidence type="ECO:0000313" key="1">
    <source>
        <dbReference type="EMBL" id="CAH3026966.1"/>
    </source>
</evidence>
<gene>
    <name evidence="1" type="ORF">PEVE_00030327</name>
</gene>
<dbReference type="EMBL" id="CALNXI010000429">
    <property type="protein sequence ID" value="CAH3026966.1"/>
    <property type="molecule type" value="Genomic_DNA"/>
</dbReference>
<dbReference type="InterPro" id="IPR035994">
    <property type="entry name" value="Nucleoside_phosphorylase_sf"/>
</dbReference>
<organism evidence="1 2">
    <name type="scientific">Porites evermanni</name>
    <dbReference type="NCBI Taxonomy" id="104178"/>
    <lineage>
        <taxon>Eukaryota</taxon>
        <taxon>Metazoa</taxon>
        <taxon>Cnidaria</taxon>
        <taxon>Anthozoa</taxon>
        <taxon>Hexacorallia</taxon>
        <taxon>Scleractinia</taxon>
        <taxon>Fungiina</taxon>
        <taxon>Poritidae</taxon>
        <taxon>Porites</taxon>
    </lineage>
</organism>
<name>A0ABN8MBD7_9CNID</name>
<dbReference type="Proteomes" id="UP001159427">
    <property type="component" value="Unassembled WGS sequence"/>
</dbReference>
<keyword evidence="2" id="KW-1185">Reference proteome</keyword>
<comment type="caution">
    <text evidence="1">The sequence shown here is derived from an EMBL/GenBank/DDBJ whole genome shotgun (WGS) entry which is preliminary data.</text>
</comment>
<protein>
    <submittedName>
        <fullName evidence="1">Uncharacterized protein</fullName>
    </submittedName>
</protein>
<dbReference type="Gene3D" id="3.40.50.1580">
    <property type="entry name" value="Nucleoside phosphorylase domain"/>
    <property type="match status" value="1"/>
</dbReference>
<accession>A0ABN8MBD7</accession>
<reference evidence="1 2" key="1">
    <citation type="submission" date="2022-05" db="EMBL/GenBank/DDBJ databases">
        <authorList>
            <consortium name="Genoscope - CEA"/>
            <person name="William W."/>
        </authorList>
    </citation>
    <scope>NUCLEOTIDE SEQUENCE [LARGE SCALE GENOMIC DNA]</scope>
</reference>
<proteinExistence type="predicted"/>
<evidence type="ECO:0000313" key="2">
    <source>
        <dbReference type="Proteomes" id="UP001159427"/>
    </source>
</evidence>
<dbReference type="SUPFAM" id="SSF53167">
    <property type="entry name" value="Purine and uridine phosphorylases"/>
    <property type="match status" value="1"/>
</dbReference>